<organism evidence="1 2">
    <name type="scientific">Paenibacillus catalpae</name>
    <dbReference type="NCBI Taxonomy" id="1045775"/>
    <lineage>
        <taxon>Bacteria</taxon>
        <taxon>Bacillati</taxon>
        <taxon>Bacillota</taxon>
        <taxon>Bacilli</taxon>
        <taxon>Bacillales</taxon>
        <taxon>Paenibacillaceae</taxon>
        <taxon>Paenibacillus</taxon>
    </lineage>
</organism>
<gene>
    <name evidence="1" type="ORF">SAMN05216378_0345</name>
</gene>
<dbReference type="RefSeq" id="WP_091180285.1">
    <property type="nucleotide sequence ID" value="NZ_FOMT01000001.1"/>
</dbReference>
<sequence length="117" mass="13705">MKNTADRIQSFYQKHYKLCYIQSFNLVRCENEMGILTDNLIITLSSLPLVPEGPKLIITFEDVKDLTIGSFQGAFRLDIKIQDKSADQLENINFRVTEVEHETFAFVCRCFEWVRTY</sequence>
<keyword evidence="2" id="KW-1185">Reference proteome</keyword>
<evidence type="ECO:0000313" key="2">
    <source>
        <dbReference type="Proteomes" id="UP000198855"/>
    </source>
</evidence>
<evidence type="ECO:0008006" key="3">
    <source>
        <dbReference type="Google" id="ProtNLM"/>
    </source>
</evidence>
<evidence type="ECO:0000313" key="1">
    <source>
        <dbReference type="EMBL" id="SFD53308.1"/>
    </source>
</evidence>
<proteinExistence type="predicted"/>
<dbReference type="AlphaFoldDB" id="A0A1I1T853"/>
<accession>A0A1I1T853</accession>
<dbReference type="Proteomes" id="UP000198855">
    <property type="component" value="Unassembled WGS sequence"/>
</dbReference>
<dbReference type="OrthoDB" id="7063836at2"/>
<dbReference type="STRING" id="1045775.SAMN05216378_0345"/>
<protein>
    <recommendedName>
        <fullName evidence="3">Immunity protein 50</fullName>
    </recommendedName>
</protein>
<reference evidence="2" key="1">
    <citation type="submission" date="2016-10" db="EMBL/GenBank/DDBJ databases">
        <authorList>
            <person name="Varghese N."/>
            <person name="Submissions S."/>
        </authorList>
    </citation>
    <scope>NUCLEOTIDE SEQUENCE [LARGE SCALE GENOMIC DNA]</scope>
    <source>
        <strain evidence="2">CGMCC 1.10784</strain>
    </source>
</reference>
<dbReference type="EMBL" id="FOMT01000001">
    <property type="protein sequence ID" value="SFD53308.1"/>
    <property type="molecule type" value="Genomic_DNA"/>
</dbReference>
<name>A0A1I1T853_9BACL</name>